<evidence type="ECO:0000313" key="2">
    <source>
        <dbReference type="Proteomes" id="UP000266441"/>
    </source>
</evidence>
<evidence type="ECO:0008006" key="3">
    <source>
        <dbReference type="Google" id="ProtNLM"/>
    </source>
</evidence>
<dbReference type="InterPro" id="IPR027476">
    <property type="entry name" value="DppA_N"/>
</dbReference>
<accession>A0A399D2C0</accession>
<evidence type="ECO:0000313" key="1">
    <source>
        <dbReference type="EMBL" id="RIH65789.1"/>
    </source>
</evidence>
<name>A0A399D2C0_9BACT</name>
<organism evidence="1 2">
    <name type="scientific">Mariniphaga sediminis</name>
    <dbReference type="NCBI Taxonomy" id="1628158"/>
    <lineage>
        <taxon>Bacteria</taxon>
        <taxon>Pseudomonadati</taxon>
        <taxon>Bacteroidota</taxon>
        <taxon>Bacteroidia</taxon>
        <taxon>Marinilabiliales</taxon>
        <taxon>Prolixibacteraceae</taxon>
        <taxon>Mariniphaga</taxon>
    </lineage>
</organism>
<dbReference type="OrthoDB" id="9785420at2"/>
<dbReference type="SUPFAM" id="SSF63992">
    <property type="entry name" value="Dipeptide transport protein"/>
    <property type="match status" value="1"/>
</dbReference>
<sequence>MKKELNRKSKVRYLKYVLFLLISVVLLSFESRAQKKIYIVTDLEGISGIYRWKQVKPKDTPIYKQSCEFFMADLSAVIKGLKDGGASEIVVLDGHGPQAVLPELMEAGVRYITGTPRPKPLFGLDASFDGIVQVGAHAMRGTSDGVLHHTQSSSGRFRLWYNGVETGEIGMVALMGGYFKVPVIMVSGDAAACREANKFLGNDVTTVVVKEGIAEESAVLYSFDETQRALYEGAKKAMANISNCEIYSIDMPFDARIELTKPDEKHKRIWIKTGTYPSALHAYDIVSEKSKKR</sequence>
<dbReference type="AlphaFoldDB" id="A0A399D2C0"/>
<gene>
    <name evidence="1" type="ORF">D1164_09050</name>
</gene>
<dbReference type="RefSeq" id="WP_119349631.1">
    <property type="nucleotide sequence ID" value="NZ_QWET01000005.1"/>
</dbReference>
<comment type="caution">
    <text evidence="1">The sequence shown here is derived from an EMBL/GenBank/DDBJ whole genome shotgun (WGS) entry which is preliminary data.</text>
</comment>
<dbReference type="Gene3D" id="3.30.1360.130">
    <property type="entry name" value="Dipeptide transport protein"/>
    <property type="match status" value="1"/>
</dbReference>
<dbReference type="Pfam" id="PF04951">
    <property type="entry name" value="Peptidase_M55"/>
    <property type="match status" value="1"/>
</dbReference>
<dbReference type="Gene3D" id="3.40.50.10780">
    <property type="entry name" value="Dipeptide transport protein"/>
    <property type="match status" value="1"/>
</dbReference>
<dbReference type="Proteomes" id="UP000266441">
    <property type="component" value="Unassembled WGS sequence"/>
</dbReference>
<dbReference type="InterPro" id="IPR036177">
    <property type="entry name" value="Peptidase_M55_sf"/>
</dbReference>
<proteinExistence type="predicted"/>
<dbReference type="EMBL" id="QWET01000005">
    <property type="protein sequence ID" value="RIH65789.1"/>
    <property type="molecule type" value="Genomic_DNA"/>
</dbReference>
<reference evidence="1 2" key="1">
    <citation type="journal article" date="2015" name="Int. J. Syst. Evol. Microbiol.">
        <title>Mariniphaga sediminis sp. nov., isolated from coastal sediment.</title>
        <authorList>
            <person name="Wang F.Q."/>
            <person name="Shen Q.Y."/>
            <person name="Chen G.J."/>
            <person name="Du Z.J."/>
        </authorList>
    </citation>
    <scope>NUCLEOTIDE SEQUENCE [LARGE SCALE GENOMIC DNA]</scope>
    <source>
        <strain evidence="1 2">SY21</strain>
    </source>
</reference>
<dbReference type="InterPro" id="IPR007035">
    <property type="entry name" value="Peptidase_M55"/>
</dbReference>
<protein>
    <recommendedName>
        <fullName evidence="3">Peptidase M55</fullName>
    </recommendedName>
</protein>
<keyword evidence="2" id="KW-1185">Reference proteome</keyword>